<sequence length="339" mass="34922">MANLNRAHDGHDRDDSHASHDSRNSENSRDTRDAAVTVLGMGPMGRALARACVNDGHPTTVWNRTPGRADDLLAAGAVQADTAAEAVAASPLVIVCVLDYDAVHAIVGSASDALKGRTLLSLTAGSPERARATAAWAAEQGIDYLDGSIMTPVPTIGGSDAVVLYSGPEAVYETHRRTLASLGGSAVHLGADPGRAAAYDVALLDLFWTSMSGLVHAFALARAENIPARELAPFAQGIGRLLPDIIAEFAPALDQGEYAGDTSNVRSAAAAMDHIVHTARSHGLDTGVLTAALALARRTVDAGHGEDGFHRLVETLGEGSAVVGSAGVRGGTQEGIPPR</sequence>
<keyword evidence="2" id="KW-0560">Oxidoreductase</keyword>
<evidence type="ECO:0000256" key="1">
    <source>
        <dbReference type="ARBA" id="ARBA00009080"/>
    </source>
</evidence>
<dbReference type="EMBL" id="JADBEM010000001">
    <property type="protein sequence ID" value="MBE1606086.1"/>
    <property type="molecule type" value="Genomic_DNA"/>
</dbReference>
<organism evidence="6 7">
    <name type="scientific">Actinopolymorpha pittospori</name>
    <dbReference type="NCBI Taxonomy" id="648752"/>
    <lineage>
        <taxon>Bacteria</taxon>
        <taxon>Bacillati</taxon>
        <taxon>Actinomycetota</taxon>
        <taxon>Actinomycetes</taxon>
        <taxon>Propionibacteriales</taxon>
        <taxon>Actinopolymorphaceae</taxon>
        <taxon>Actinopolymorpha</taxon>
    </lineage>
</organism>
<dbReference type="Pfam" id="PF21761">
    <property type="entry name" value="RedAm-like_C"/>
    <property type="match status" value="1"/>
</dbReference>
<gene>
    <name evidence="6" type="ORF">HEB94_002934</name>
</gene>
<dbReference type="GO" id="GO:0016491">
    <property type="term" value="F:oxidoreductase activity"/>
    <property type="evidence" value="ECO:0007669"/>
    <property type="project" value="UniProtKB-KW"/>
</dbReference>
<evidence type="ECO:0000256" key="2">
    <source>
        <dbReference type="ARBA" id="ARBA00023002"/>
    </source>
</evidence>
<dbReference type="InterPro" id="IPR013328">
    <property type="entry name" value="6PGD_dom2"/>
</dbReference>
<protein>
    <submittedName>
        <fullName evidence="6">3-hydroxyisobutyrate dehydrogenase-like beta-hydroxyacid dehydrogenase</fullName>
    </submittedName>
</protein>
<dbReference type="InterPro" id="IPR015815">
    <property type="entry name" value="HIBADH-related"/>
</dbReference>
<dbReference type="GO" id="GO:0050661">
    <property type="term" value="F:NADP binding"/>
    <property type="evidence" value="ECO:0007669"/>
    <property type="project" value="InterPro"/>
</dbReference>
<dbReference type="AlphaFoldDB" id="A0A927MTK5"/>
<dbReference type="InterPro" id="IPR036291">
    <property type="entry name" value="NAD(P)-bd_dom_sf"/>
</dbReference>
<evidence type="ECO:0000313" key="6">
    <source>
        <dbReference type="EMBL" id="MBE1606086.1"/>
    </source>
</evidence>
<name>A0A927MTK5_9ACTN</name>
<accession>A0A927MTK5</accession>
<keyword evidence="7" id="KW-1185">Reference proteome</keyword>
<dbReference type="InterPro" id="IPR048666">
    <property type="entry name" value="RedAm-like_C"/>
</dbReference>
<dbReference type="Pfam" id="PF03446">
    <property type="entry name" value="NAD_binding_2"/>
    <property type="match status" value="1"/>
</dbReference>
<comment type="similarity">
    <text evidence="1">Belongs to the HIBADH-related family.</text>
</comment>
<evidence type="ECO:0000259" key="4">
    <source>
        <dbReference type="Pfam" id="PF03446"/>
    </source>
</evidence>
<dbReference type="Gene3D" id="1.10.1040.10">
    <property type="entry name" value="N-(1-d-carboxylethyl)-l-norvaline Dehydrogenase, domain 2"/>
    <property type="match status" value="1"/>
</dbReference>
<dbReference type="SUPFAM" id="SSF51735">
    <property type="entry name" value="NAD(P)-binding Rossmann-fold domains"/>
    <property type="match status" value="1"/>
</dbReference>
<dbReference type="RefSeq" id="WP_192750272.1">
    <property type="nucleotide sequence ID" value="NZ_BAABJL010000025.1"/>
</dbReference>
<dbReference type="PIRSF" id="PIRSF000103">
    <property type="entry name" value="HIBADH"/>
    <property type="match status" value="1"/>
</dbReference>
<feature type="domain" description="NADPH-dependent reductive aminase-like C-terminal" evidence="5">
    <location>
        <begin position="192"/>
        <end position="316"/>
    </location>
</feature>
<dbReference type="PANTHER" id="PTHR43580:SF2">
    <property type="entry name" value="CYTOKINE-LIKE NUCLEAR FACTOR N-PAC"/>
    <property type="match status" value="1"/>
</dbReference>
<feature type="domain" description="6-phosphogluconate dehydrogenase NADP-binding" evidence="4">
    <location>
        <begin position="36"/>
        <end position="190"/>
    </location>
</feature>
<feature type="region of interest" description="Disordered" evidence="3">
    <location>
        <begin position="1"/>
        <end position="33"/>
    </location>
</feature>
<evidence type="ECO:0000313" key="7">
    <source>
        <dbReference type="Proteomes" id="UP000638648"/>
    </source>
</evidence>
<comment type="caution">
    <text evidence="6">The sequence shown here is derived from an EMBL/GenBank/DDBJ whole genome shotgun (WGS) entry which is preliminary data.</text>
</comment>
<reference evidence="6" key="1">
    <citation type="submission" date="2020-10" db="EMBL/GenBank/DDBJ databases">
        <title>Sequencing the genomes of 1000 actinobacteria strains.</title>
        <authorList>
            <person name="Klenk H.-P."/>
        </authorList>
    </citation>
    <scope>NUCLEOTIDE SEQUENCE</scope>
    <source>
        <strain evidence="6">DSM 45354</strain>
    </source>
</reference>
<proteinExistence type="inferred from homology"/>
<dbReference type="InterPro" id="IPR051265">
    <property type="entry name" value="HIBADH-related_NP60_sf"/>
</dbReference>
<dbReference type="Gene3D" id="3.40.50.720">
    <property type="entry name" value="NAD(P)-binding Rossmann-like Domain"/>
    <property type="match status" value="1"/>
</dbReference>
<evidence type="ECO:0000259" key="5">
    <source>
        <dbReference type="Pfam" id="PF21761"/>
    </source>
</evidence>
<evidence type="ECO:0000256" key="3">
    <source>
        <dbReference type="SAM" id="MobiDB-lite"/>
    </source>
</evidence>
<dbReference type="Proteomes" id="UP000638648">
    <property type="component" value="Unassembled WGS sequence"/>
</dbReference>
<dbReference type="InterPro" id="IPR006115">
    <property type="entry name" value="6PGDH_NADP-bd"/>
</dbReference>
<dbReference type="PANTHER" id="PTHR43580">
    <property type="entry name" value="OXIDOREDUCTASE GLYR1-RELATED"/>
    <property type="match status" value="1"/>
</dbReference>